<proteinExistence type="predicted"/>
<sequence length="360" mass="40082">MSRRRFMTTAIPLAGLGAAMGSYGFWPRLDRYHSEVEHQRQLLSENPDLPALIRLSTLAANSHNTQPWRFRVAENAITLSPDFSRRTAVVDPDDHHLYVSLGCASENLRIAARAIGRPAEISLTQAPSITCHLGRASPRADALYQAIPLRQSTRAAFDGMSLSREDLELLRVAAQQDGVQLMLFTQTKALEQIGEFVVAGNSAQMDDPAFIAELRRWIRFSPQTALDTGDGLFSACSGNLALPEWIASPLFNRLFTKEAENRKYRDHIRSSAGVAVFVAQQPDPAHWIKVGQSFERFALQATALGIRTAHINQPVEVPGLRTEFARWLGLPDQRPDLVVRFGRAPALPMSLRRPVRDVML</sequence>
<keyword evidence="2" id="KW-1185">Reference proteome</keyword>
<gene>
    <name evidence="1" type="ORF">GG681_12590</name>
</gene>
<dbReference type="Proteomes" id="UP000436694">
    <property type="component" value="Unassembled WGS sequence"/>
</dbReference>
<dbReference type="EMBL" id="WIXK01000006">
    <property type="protein sequence ID" value="MQY43482.1"/>
    <property type="molecule type" value="Genomic_DNA"/>
</dbReference>
<dbReference type="RefSeq" id="WP_153548382.1">
    <property type="nucleotide sequence ID" value="NZ_WIXK01000006.1"/>
</dbReference>
<dbReference type="NCBIfam" id="NF047509">
    <property type="entry name" value="Rv3131_FMN_oxido"/>
    <property type="match status" value="1"/>
</dbReference>
<dbReference type="Gene3D" id="3.40.109.10">
    <property type="entry name" value="NADH Oxidase"/>
    <property type="match status" value="1"/>
</dbReference>
<comment type="caution">
    <text evidence="1">The sequence shown here is derived from an EMBL/GenBank/DDBJ whole genome shotgun (WGS) entry which is preliminary data.</text>
</comment>
<name>A0A844AZQ2_9RHOB</name>
<evidence type="ECO:0000313" key="2">
    <source>
        <dbReference type="Proteomes" id="UP000436694"/>
    </source>
</evidence>
<organism evidence="1 2">
    <name type="scientific">Tritonibacter aquimaris</name>
    <dbReference type="NCBI Taxonomy" id="2663379"/>
    <lineage>
        <taxon>Bacteria</taxon>
        <taxon>Pseudomonadati</taxon>
        <taxon>Pseudomonadota</taxon>
        <taxon>Alphaproteobacteria</taxon>
        <taxon>Rhodobacterales</taxon>
        <taxon>Paracoccaceae</taxon>
        <taxon>Tritonibacter</taxon>
    </lineage>
</organism>
<reference evidence="1 2" key="1">
    <citation type="submission" date="2019-10" db="EMBL/GenBank/DDBJ databases">
        <title>Epibacterium sp. nov., isolated from seawater.</title>
        <authorList>
            <person name="Zhang X."/>
            <person name="Li N."/>
        </authorList>
    </citation>
    <scope>NUCLEOTIDE SEQUENCE [LARGE SCALE GENOMIC DNA]</scope>
    <source>
        <strain evidence="1 2">SM1969</strain>
    </source>
</reference>
<accession>A0A844AZQ2</accession>
<dbReference type="SUPFAM" id="SSF55469">
    <property type="entry name" value="FMN-dependent nitroreductase-like"/>
    <property type="match status" value="2"/>
</dbReference>
<evidence type="ECO:0000313" key="1">
    <source>
        <dbReference type="EMBL" id="MQY43482.1"/>
    </source>
</evidence>
<dbReference type="AlphaFoldDB" id="A0A844AZQ2"/>
<dbReference type="GO" id="GO:0016491">
    <property type="term" value="F:oxidoreductase activity"/>
    <property type="evidence" value="ECO:0007669"/>
    <property type="project" value="InterPro"/>
</dbReference>
<dbReference type="InterPro" id="IPR000415">
    <property type="entry name" value="Nitroreductase-like"/>
</dbReference>
<protein>
    <submittedName>
        <fullName evidence="1">Tat pathway signal protein</fullName>
    </submittedName>
</protein>